<feature type="region of interest" description="Disordered" evidence="1">
    <location>
        <begin position="191"/>
        <end position="212"/>
    </location>
</feature>
<proteinExistence type="predicted"/>
<protein>
    <submittedName>
        <fullName evidence="2">Uncharacterized protein</fullName>
    </submittedName>
</protein>
<keyword evidence="3" id="KW-1185">Reference proteome</keyword>
<dbReference type="OrthoDB" id="1838056at2759"/>
<accession>A0A9Q1JW87</accession>
<organism evidence="2 3">
    <name type="scientific">Carnegiea gigantea</name>
    <dbReference type="NCBI Taxonomy" id="171969"/>
    <lineage>
        <taxon>Eukaryota</taxon>
        <taxon>Viridiplantae</taxon>
        <taxon>Streptophyta</taxon>
        <taxon>Embryophyta</taxon>
        <taxon>Tracheophyta</taxon>
        <taxon>Spermatophyta</taxon>
        <taxon>Magnoliopsida</taxon>
        <taxon>eudicotyledons</taxon>
        <taxon>Gunneridae</taxon>
        <taxon>Pentapetalae</taxon>
        <taxon>Caryophyllales</taxon>
        <taxon>Cactineae</taxon>
        <taxon>Cactaceae</taxon>
        <taxon>Cactoideae</taxon>
        <taxon>Echinocereeae</taxon>
        <taxon>Carnegiea</taxon>
    </lineage>
</organism>
<reference evidence="2" key="1">
    <citation type="submission" date="2022-04" db="EMBL/GenBank/DDBJ databases">
        <title>Carnegiea gigantea Genome sequencing and assembly v2.</title>
        <authorList>
            <person name="Copetti D."/>
            <person name="Sanderson M.J."/>
            <person name="Burquez A."/>
            <person name="Wojciechowski M.F."/>
        </authorList>
    </citation>
    <scope>NUCLEOTIDE SEQUENCE</scope>
    <source>
        <strain evidence="2">SGP5-SGP5p</strain>
        <tissue evidence="2">Aerial part</tissue>
    </source>
</reference>
<dbReference type="Proteomes" id="UP001153076">
    <property type="component" value="Unassembled WGS sequence"/>
</dbReference>
<evidence type="ECO:0000256" key="1">
    <source>
        <dbReference type="SAM" id="MobiDB-lite"/>
    </source>
</evidence>
<sequence length="432" mass="48519">MWQLSKVALQKVHVSNVEFSYNSDSEENDPTYECKEANHNDGQIEAKEKVAIHKSVKPARKKNKHSLQSKGDGAALVLELRALKFEQSASEKRMYQKAFIMRMTTRSFLFIVAQLNEAQIEAIRSMGFTSFLKVNLKWAKVFGHSMQCVYDPGGPKDHYCSKSILKFIKDVSQIFVLDKLITSVRHYKESTTAKGDKAGKDSGAPSFNPTLPLHKLDSEDQISRTTLVTDASITVEREDHYKDVVLDQLNNGMKKDDNIPSCSLSQSTVPYITSMPDPNTAAVNEDDGGEDDDNGAPLRFPLRNASQVNCELSIKKSTENKLQRTGVAKKDDEKRVGAIRTPEKLEEVGEDVKMNLINIWPNILNDRERERDLATPSRLFMSCDQSVSVSQSTYYSIITTLVIIPKTLSYLNIYFSKILTKNGLSSAINYIA</sequence>
<feature type="compositionally biased region" description="Basic and acidic residues" evidence="1">
    <location>
        <begin position="191"/>
        <end position="200"/>
    </location>
</feature>
<comment type="caution">
    <text evidence="2">The sequence shown here is derived from an EMBL/GenBank/DDBJ whole genome shotgun (WGS) entry which is preliminary data.</text>
</comment>
<evidence type="ECO:0000313" key="3">
    <source>
        <dbReference type="Proteomes" id="UP001153076"/>
    </source>
</evidence>
<name>A0A9Q1JW87_9CARY</name>
<evidence type="ECO:0000313" key="2">
    <source>
        <dbReference type="EMBL" id="KAJ8432172.1"/>
    </source>
</evidence>
<dbReference type="AlphaFoldDB" id="A0A9Q1JW87"/>
<dbReference type="EMBL" id="JAKOGI010000629">
    <property type="protein sequence ID" value="KAJ8432172.1"/>
    <property type="molecule type" value="Genomic_DNA"/>
</dbReference>
<gene>
    <name evidence="2" type="ORF">Cgig2_029013</name>
</gene>